<dbReference type="Gene3D" id="1.10.10.10">
    <property type="entry name" value="Winged helix-like DNA-binding domain superfamily/Winged helix DNA-binding domain"/>
    <property type="match status" value="1"/>
</dbReference>
<accession>A0A1M6FZT0</accession>
<dbReference type="GO" id="GO:0045892">
    <property type="term" value="P:negative regulation of DNA-templated transcription"/>
    <property type="evidence" value="ECO:0007669"/>
    <property type="project" value="TreeGrafter"/>
</dbReference>
<evidence type="ECO:0000259" key="4">
    <source>
        <dbReference type="PROSITE" id="PS50949"/>
    </source>
</evidence>
<dbReference type="AlphaFoldDB" id="A0A1M6FZT0"/>
<dbReference type="InterPro" id="IPR036388">
    <property type="entry name" value="WH-like_DNA-bd_sf"/>
</dbReference>
<dbReference type="InterPro" id="IPR050679">
    <property type="entry name" value="Bact_HTH_transcr_reg"/>
</dbReference>
<dbReference type="SMART" id="SM00866">
    <property type="entry name" value="UTRA"/>
    <property type="match status" value="1"/>
</dbReference>
<dbReference type="Proteomes" id="UP000322917">
    <property type="component" value="Unassembled WGS sequence"/>
</dbReference>
<evidence type="ECO:0000256" key="1">
    <source>
        <dbReference type="ARBA" id="ARBA00023015"/>
    </source>
</evidence>
<dbReference type="PRINTS" id="PR00035">
    <property type="entry name" value="HTHGNTR"/>
</dbReference>
<organism evidence="5 6">
    <name type="scientific">Propionispora hippei DSM 15287</name>
    <dbReference type="NCBI Taxonomy" id="1123003"/>
    <lineage>
        <taxon>Bacteria</taxon>
        <taxon>Bacillati</taxon>
        <taxon>Bacillota</taxon>
        <taxon>Negativicutes</taxon>
        <taxon>Selenomonadales</taxon>
        <taxon>Sporomusaceae</taxon>
        <taxon>Propionispora</taxon>
    </lineage>
</organism>
<keyword evidence="1" id="KW-0805">Transcription regulation</keyword>
<keyword evidence="6" id="KW-1185">Reference proteome</keyword>
<dbReference type="SUPFAM" id="SSF46785">
    <property type="entry name" value="Winged helix' DNA-binding domain"/>
    <property type="match status" value="1"/>
</dbReference>
<dbReference type="InterPro" id="IPR000524">
    <property type="entry name" value="Tscrpt_reg_HTH_GntR"/>
</dbReference>
<dbReference type="PANTHER" id="PTHR44846:SF1">
    <property type="entry name" value="MANNOSYL-D-GLYCERATE TRANSPORT_METABOLISM SYSTEM REPRESSOR MNGR-RELATED"/>
    <property type="match status" value="1"/>
</dbReference>
<dbReference type="RefSeq" id="WP_223191673.1">
    <property type="nucleotide sequence ID" value="NZ_FQZD01000011.1"/>
</dbReference>
<feature type="domain" description="HTH gntR-type" evidence="4">
    <location>
        <begin position="12"/>
        <end position="79"/>
    </location>
</feature>
<reference evidence="5 6" key="1">
    <citation type="submission" date="2016-11" db="EMBL/GenBank/DDBJ databases">
        <authorList>
            <person name="Varghese N."/>
            <person name="Submissions S."/>
        </authorList>
    </citation>
    <scope>NUCLEOTIDE SEQUENCE [LARGE SCALE GENOMIC DNA]</scope>
    <source>
        <strain evidence="5 6">DSM 15287</strain>
    </source>
</reference>
<dbReference type="Pfam" id="PF00392">
    <property type="entry name" value="GntR"/>
    <property type="match status" value="1"/>
</dbReference>
<dbReference type="InterPro" id="IPR028978">
    <property type="entry name" value="Chorismate_lyase_/UTRA_dom_sf"/>
</dbReference>
<evidence type="ECO:0000256" key="3">
    <source>
        <dbReference type="ARBA" id="ARBA00023163"/>
    </source>
</evidence>
<gene>
    <name evidence="5" type="ORF">SAMN02745170_01566</name>
</gene>
<dbReference type="Pfam" id="PF07702">
    <property type="entry name" value="UTRA"/>
    <property type="match status" value="1"/>
</dbReference>
<dbReference type="GO" id="GO:0003700">
    <property type="term" value="F:DNA-binding transcription factor activity"/>
    <property type="evidence" value="ECO:0007669"/>
    <property type="project" value="InterPro"/>
</dbReference>
<dbReference type="InterPro" id="IPR011663">
    <property type="entry name" value="UTRA"/>
</dbReference>
<sequence length="243" mass="28544">MTRAHVDKLSRIPLYCQLMDILIEDIQQNMKEDDQIPSEREICEQYNVSRSTVRQAMQEMEKDGYIYRVHGKGTFVAPLKYNQDLLKFYSFTEAMKKLGKIPASRVLKFEVLSCDRNIARKLEAEEHSKVYKFVRLRLADDRPMMLETTYLPVGRFPGLTKEKLESMAMYDMFSQEFSTSISSAREVFQAVSINEEEARYLQIDKAVPGLKIERYTYEQDNIIEYTRSIARGDKFEYCITLNK</sequence>
<dbReference type="PROSITE" id="PS50949">
    <property type="entry name" value="HTH_GNTR"/>
    <property type="match status" value="1"/>
</dbReference>
<evidence type="ECO:0000313" key="6">
    <source>
        <dbReference type="Proteomes" id="UP000322917"/>
    </source>
</evidence>
<dbReference type="EMBL" id="FQZD01000011">
    <property type="protein sequence ID" value="SHJ03157.1"/>
    <property type="molecule type" value="Genomic_DNA"/>
</dbReference>
<dbReference type="SUPFAM" id="SSF64288">
    <property type="entry name" value="Chorismate lyase-like"/>
    <property type="match status" value="1"/>
</dbReference>
<name>A0A1M6FZT0_9FIRM</name>
<protein>
    <submittedName>
        <fullName evidence="5">GntR family transcriptional regulator</fullName>
    </submittedName>
</protein>
<evidence type="ECO:0000256" key="2">
    <source>
        <dbReference type="ARBA" id="ARBA00023125"/>
    </source>
</evidence>
<keyword evidence="3" id="KW-0804">Transcription</keyword>
<keyword evidence="2" id="KW-0238">DNA-binding</keyword>
<evidence type="ECO:0000313" key="5">
    <source>
        <dbReference type="EMBL" id="SHJ03157.1"/>
    </source>
</evidence>
<dbReference type="GO" id="GO:0003677">
    <property type="term" value="F:DNA binding"/>
    <property type="evidence" value="ECO:0007669"/>
    <property type="project" value="UniProtKB-KW"/>
</dbReference>
<dbReference type="PANTHER" id="PTHR44846">
    <property type="entry name" value="MANNOSYL-D-GLYCERATE TRANSPORT/METABOLISM SYSTEM REPRESSOR MNGR-RELATED"/>
    <property type="match status" value="1"/>
</dbReference>
<dbReference type="InterPro" id="IPR036390">
    <property type="entry name" value="WH_DNA-bd_sf"/>
</dbReference>
<dbReference type="Gene3D" id="3.40.1410.10">
    <property type="entry name" value="Chorismate lyase-like"/>
    <property type="match status" value="1"/>
</dbReference>
<proteinExistence type="predicted"/>
<dbReference type="SMART" id="SM00345">
    <property type="entry name" value="HTH_GNTR"/>
    <property type="match status" value="1"/>
</dbReference>
<dbReference type="CDD" id="cd07377">
    <property type="entry name" value="WHTH_GntR"/>
    <property type="match status" value="1"/>
</dbReference>